<dbReference type="PROSITE" id="PS51186">
    <property type="entry name" value="GNAT"/>
    <property type="match status" value="1"/>
</dbReference>
<reference evidence="4 5" key="1">
    <citation type="submission" date="2017-04" db="EMBL/GenBank/DDBJ databases">
        <authorList>
            <person name="Varghese N."/>
            <person name="Submissions S."/>
        </authorList>
    </citation>
    <scope>NUCLEOTIDE SEQUENCE [LARGE SCALE GENOMIC DNA]</scope>
    <source>
        <strain evidence="4 5">J12</strain>
    </source>
</reference>
<keyword evidence="1" id="KW-0808">Transferase</keyword>
<organism evidence="4 5">
    <name type="scientific">Paenibacillus barengoltzii J12</name>
    <dbReference type="NCBI Taxonomy" id="935846"/>
    <lineage>
        <taxon>Bacteria</taxon>
        <taxon>Bacillati</taxon>
        <taxon>Bacillota</taxon>
        <taxon>Bacilli</taxon>
        <taxon>Bacillales</taxon>
        <taxon>Paenibacillaceae</taxon>
        <taxon>Paenibacillus</taxon>
    </lineage>
</organism>
<evidence type="ECO:0000256" key="2">
    <source>
        <dbReference type="ARBA" id="ARBA00023315"/>
    </source>
</evidence>
<dbReference type="Proteomes" id="UP000192939">
    <property type="component" value="Unassembled WGS sequence"/>
</dbReference>
<dbReference type="GO" id="GO:0005840">
    <property type="term" value="C:ribosome"/>
    <property type="evidence" value="ECO:0007669"/>
    <property type="project" value="UniProtKB-KW"/>
</dbReference>
<evidence type="ECO:0000256" key="1">
    <source>
        <dbReference type="ARBA" id="ARBA00022679"/>
    </source>
</evidence>
<evidence type="ECO:0000313" key="4">
    <source>
        <dbReference type="EMBL" id="SMF55342.1"/>
    </source>
</evidence>
<evidence type="ECO:0000313" key="5">
    <source>
        <dbReference type="Proteomes" id="UP000192939"/>
    </source>
</evidence>
<proteinExistence type="predicted"/>
<dbReference type="PANTHER" id="PTHR10545">
    <property type="entry name" value="DIAMINE N-ACETYLTRANSFERASE"/>
    <property type="match status" value="1"/>
</dbReference>
<keyword evidence="5" id="KW-1185">Reference proteome</keyword>
<evidence type="ECO:0000259" key="3">
    <source>
        <dbReference type="PROSITE" id="PS51186"/>
    </source>
</evidence>
<dbReference type="InterPro" id="IPR016181">
    <property type="entry name" value="Acyl_CoA_acyltransferase"/>
</dbReference>
<name>A0ABY1M1K9_9BACL</name>
<keyword evidence="2" id="KW-0012">Acyltransferase</keyword>
<dbReference type="InterPro" id="IPR051016">
    <property type="entry name" value="Diverse_Substrate_AcTransf"/>
</dbReference>
<keyword evidence="4" id="KW-0687">Ribonucleoprotein</keyword>
<dbReference type="RefSeq" id="WP_016312544.1">
    <property type="nucleotide sequence ID" value="NZ_FXAE01000049.1"/>
</dbReference>
<dbReference type="Gene3D" id="3.40.630.30">
    <property type="match status" value="1"/>
</dbReference>
<dbReference type="EMBL" id="FXAE01000049">
    <property type="protein sequence ID" value="SMF55342.1"/>
    <property type="molecule type" value="Genomic_DNA"/>
</dbReference>
<comment type="caution">
    <text evidence="4">The sequence shown here is derived from an EMBL/GenBank/DDBJ whole genome shotgun (WGS) entry which is preliminary data.</text>
</comment>
<dbReference type="SUPFAM" id="SSF55729">
    <property type="entry name" value="Acyl-CoA N-acyltransferases (Nat)"/>
    <property type="match status" value="1"/>
</dbReference>
<accession>A0ABY1M1K9</accession>
<dbReference type="PANTHER" id="PTHR10545:SF29">
    <property type="entry name" value="GH14572P-RELATED"/>
    <property type="match status" value="1"/>
</dbReference>
<dbReference type="GeneID" id="43345072"/>
<dbReference type="InterPro" id="IPR000182">
    <property type="entry name" value="GNAT_dom"/>
</dbReference>
<sequence length="154" mass="17665">MKSSSLIVREVQSGDLEPLARLFDEYRQFYEQASDLEGARRFLAERGSRHESVVFLAIDSVSGTAVGFTQLYPSFSSISMKRVWILNDLYVREEYRNQGAAKLLLEAAKSHAQRTNAKGLELSTAMTNVRAQRLYETSGYERDTEFYHFFLSLM</sequence>
<dbReference type="CDD" id="cd04301">
    <property type="entry name" value="NAT_SF"/>
    <property type="match status" value="1"/>
</dbReference>
<gene>
    <name evidence="4" type="ORF">SAMN02744124_03652</name>
</gene>
<dbReference type="Pfam" id="PF00583">
    <property type="entry name" value="Acetyltransf_1"/>
    <property type="match status" value="1"/>
</dbReference>
<keyword evidence="4" id="KW-0689">Ribosomal protein</keyword>
<protein>
    <submittedName>
        <fullName evidence="4">Ribosomal protein S18 acetylase RimI</fullName>
    </submittedName>
</protein>
<feature type="domain" description="N-acetyltransferase" evidence="3">
    <location>
        <begin position="6"/>
        <end position="154"/>
    </location>
</feature>